<evidence type="ECO:0000313" key="3">
    <source>
        <dbReference type="EMBL" id="MCS0583391.1"/>
    </source>
</evidence>
<keyword evidence="2" id="KW-0812">Transmembrane</keyword>
<feature type="compositionally biased region" description="Polar residues" evidence="1">
    <location>
        <begin position="83"/>
        <end position="92"/>
    </location>
</feature>
<reference evidence="3 4" key="1">
    <citation type="submission" date="2022-08" db="EMBL/GenBank/DDBJ databases">
        <title>Reclassification of Massilia species as members of the genera Telluria, Duganella, Pseudoduganella, Mokoshia gen. nov. and Zemynaea gen. nov. using orthogonal and non-orthogonal genome-based approaches.</title>
        <authorList>
            <person name="Bowman J.P."/>
        </authorList>
    </citation>
    <scope>NUCLEOTIDE SEQUENCE [LARGE SCALE GENOMIC DNA]</scope>
    <source>
        <strain evidence="3 4">JCM 31316</strain>
    </source>
</reference>
<feature type="region of interest" description="Disordered" evidence="1">
    <location>
        <begin position="83"/>
        <end position="102"/>
    </location>
</feature>
<proteinExistence type="predicted"/>
<dbReference type="Proteomes" id="UP001204151">
    <property type="component" value="Unassembled WGS sequence"/>
</dbReference>
<gene>
    <name evidence="3" type="ORF">NX784_17510</name>
</gene>
<protein>
    <submittedName>
        <fullName evidence="3">Uncharacterized protein</fullName>
    </submittedName>
</protein>
<evidence type="ECO:0000313" key="4">
    <source>
        <dbReference type="Proteomes" id="UP001204151"/>
    </source>
</evidence>
<sequence length="209" mass="22365">MSSQASVIQPQQRTSPVALKIAAAVLAVTSVALAALYYQAARDIETQKASVASLQLELAKEVARAAELKSDLNAARTDAQAQATKSAQLSSEVESKEQALAAETSKAESVQAALDQEKARLPSVPVRIEMRRSAMGRGLVAMFTNTSAMQLSVIMVARNPTTEGVKEKSFQIAPGRKVEIGYLEGVQFASGDQVRLRSAGFEELHYTVQ</sequence>
<keyword evidence="2" id="KW-1133">Transmembrane helix</keyword>
<keyword evidence="4" id="KW-1185">Reference proteome</keyword>
<evidence type="ECO:0000256" key="2">
    <source>
        <dbReference type="SAM" id="Phobius"/>
    </source>
</evidence>
<comment type="caution">
    <text evidence="3">The sequence shown here is derived from an EMBL/GenBank/DDBJ whole genome shotgun (WGS) entry which is preliminary data.</text>
</comment>
<dbReference type="RefSeq" id="WP_258817980.1">
    <property type="nucleotide sequence ID" value="NZ_JANUGW010000013.1"/>
</dbReference>
<name>A0ABT1ZTW9_9BURK</name>
<evidence type="ECO:0000256" key="1">
    <source>
        <dbReference type="SAM" id="MobiDB-lite"/>
    </source>
</evidence>
<feature type="transmembrane region" description="Helical" evidence="2">
    <location>
        <begin position="21"/>
        <end position="40"/>
    </location>
</feature>
<accession>A0ABT1ZTW9</accession>
<dbReference type="EMBL" id="JANUGW010000013">
    <property type="protein sequence ID" value="MCS0583391.1"/>
    <property type="molecule type" value="Genomic_DNA"/>
</dbReference>
<organism evidence="3 4">
    <name type="scientific">Massilia pinisoli</name>
    <dbReference type="NCBI Taxonomy" id="1772194"/>
    <lineage>
        <taxon>Bacteria</taxon>
        <taxon>Pseudomonadati</taxon>
        <taxon>Pseudomonadota</taxon>
        <taxon>Betaproteobacteria</taxon>
        <taxon>Burkholderiales</taxon>
        <taxon>Oxalobacteraceae</taxon>
        <taxon>Telluria group</taxon>
        <taxon>Massilia</taxon>
    </lineage>
</organism>
<keyword evidence="2" id="KW-0472">Membrane</keyword>